<gene>
    <name evidence="1" type="ORF">GCM10007298_06950</name>
</gene>
<sequence length="242" mass="25916">MGFFDTNCMITGLSLSSARATAVILRRSKGADVPTSVGIHGTYDRYGTIDLIEEDAASDRVVEYFVDAARVGSFIGDQDPTDRDVEGLLRVLTDSNLVFENIGQPTATLEGDLVTFALIASTVWESICAGGLRVPDGPPSLAVRAFGVTPLAAHLDASSSPDVDASLRELLTVDATLADVGLRWASVFDPDQRFPSDGAQHSHDEIVPTVGVARRTYRDHPAILAGVEACIRESEWDTWLGP</sequence>
<keyword evidence="2" id="KW-1185">Reference proteome</keyword>
<dbReference type="Proteomes" id="UP000632454">
    <property type="component" value="Unassembled WGS sequence"/>
</dbReference>
<accession>A0ABQ1UDE3</accession>
<dbReference type="EMBL" id="BMCS01000001">
    <property type="protein sequence ID" value="GGF13618.1"/>
    <property type="molecule type" value="Genomic_DNA"/>
</dbReference>
<name>A0ABQ1UDE3_9NOCA</name>
<dbReference type="RefSeq" id="WP_188486940.1">
    <property type="nucleotide sequence ID" value="NZ_BMCS01000001.1"/>
</dbReference>
<organism evidence="1 2">
    <name type="scientific">Williamsia phyllosphaerae</name>
    <dbReference type="NCBI Taxonomy" id="885042"/>
    <lineage>
        <taxon>Bacteria</taxon>
        <taxon>Bacillati</taxon>
        <taxon>Actinomycetota</taxon>
        <taxon>Actinomycetes</taxon>
        <taxon>Mycobacteriales</taxon>
        <taxon>Nocardiaceae</taxon>
        <taxon>Williamsia</taxon>
    </lineage>
</organism>
<comment type="caution">
    <text evidence="1">The sequence shown here is derived from an EMBL/GenBank/DDBJ whole genome shotgun (WGS) entry which is preliminary data.</text>
</comment>
<proteinExistence type="predicted"/>
<evidence type="ECO:0000313" key="1">
    <source>
        <dbReference type="EMBL" id="GGF13618.1"/>
    </source>
</evidence>
<evidence type="ECO:0000313" key="2">
    <source>
        <dbReference type="Proteomes" id="UP000632454"/>
    </source>
</evidence>
<protein>
    <submittedName>
        <fullName evidence="1">Uncharacterized protein</fullName>
    </submittedName>
</protein>
<reference evidence="2" key="1">
    <citation type="journal article" date="2019" name="Int. J. Syst. Evol. Microbiol.">
        <title>The Global Catalogue of Microorganisms (GCM) 10K type strain sequencing project: providing services to taxonomists for standard genome sequencing and annotation.</title>
        <authorList>
            <consortium name="The Broad Institute Genomics Platform"/>
            <consortium name="The Broad Institute Genome Sequencing Center for Infectious Disease"/>
            <person name="Wu L."/>
            <person name="Ma J."/>
        </authorList>
    </citation>
    <scope>NUCLEOTIDE SEQUENCE [LARGE SCALE GENOMIC DNA]</scope>
    <source>
        <strain evidence="2">CCM 7855</strain>
    </source>
</reference>